<feature type="transmembrane region" description="Helical" evidence="1">
    <location>
        <begin position="119"/>
        <end position="138"/>
    </location>
</feature>
<dbReference type="AlphaFoldDB" id="A0A559KH51"/>
<name>A0A559KH51_9BACL</name>
<keyword evidence="1" id="KW-0812">Transmembrane</keyword>
<proteinExistence type="predicted"/>
<dbReference type="Proteomes" id="UP000317036">
    <property type="component" value="Unassembled WGS sequence"/>
</dbReference>
<evidence type="ECO:0000313" key="3">
    <source>
        <dbReference type="Proteomes" id="UP000317036"/>
    </source>
</evidence>
<dbReference type="OrthoDB" id="1681794at2"/>
<accession>A0A559KH51</accession>
<gene>
    <name evidence="2" type="ORF">FPZ49_04170</name>
</gene>
<comment type="caution">
    <text evidence="2">The sequence shown here is derived from an EMBL/GenBank/DDBJ whole genome shotgun (WGS) entry which is preliminary data.</text>
</comment>
<organism evidence="2 3">
    <name type="scientific">Paenibacillus cremeus</name>
    <dbReference type="NCBI Taxonomy" id="2163881"/>
    <lineage>
        <taxon>Bacteria</taxon>
        <taxon>Bacillati</taxon>
        <taxon>Bacillota</taxon>
        <taxon>Bacilli</taxon>
        <taxon>Bacillales</taxon>
        <taxon>Paenibacillaceae</taxon>
        <taxon>Paenibacillus</taxon>
    </lineage>
</organism>
<sequence length="144" mass="16440">MVRGQKLERLMWSIALPGFGQLLNRKYIKGVLLIALEVMINHQSHLNKVIQSSFTGDIAGAIAEADYQWLMFYPCVYMYGIWDAYRDADEEPKPFAFFPFVFAAFFATVGLIYSPYLLGPVWLTLVFCFIGVGVGIFLEKMFSQ</sequence>
<evidence type="ECO:0000256" key="1">
    <source>
        <dbReference type="SAM" id="Phobius"/>
    </source>
</evidence>
<feature type="transmembrane region" description="Helical" evidence="1">
    <location>
        <begin position="95"/>
        <end position="113"/>
    </location>
</feature>
<keyword evidence="1" id="KW-0472">Membrane</keyword>
<protein>
    <submittedName>
        <fullName evidence="2">Uncharacterized protein</fullName>
    </submittedName>
</protein>
<keyword evidence="3" id="KW-1185">Reference proteome</keyword>
<dbReference type="EMBL" id="VNJI01000003">
    <property type="protein sequence ID" value="TVY11452.1"/>
    <property type="molecule type" value="Genomic_DNA"/>
</dbReference>
<keyword evidence="1" id="KW-1133">Transmembrane helix</keyword>
<evidence type="ECO:0000313" key="2">
    <source>
        <dbReference type="EMBL" id="TVY11452.1"/>
    </source>
</evidence>
<reference evidence="2 3" key="1">
    <citation type="submission" date="2019-07" db="EMBL/GenBank/DDBJ databases">
        <authorList>
            <person name="Kim J."/>
        </authorList>
    </citation>
    <scope>NUCLEOTIDE SEQUENCE [LARGE SCALE GENOMIC DNA]</scope>
    <source>
        <strain evidence="2 3">JC52</strain>
    </source>
</reference>